<dbReference type="InterPro" id="IPR050553">
    <property type="entry name" value="Thioredoxin_ResA/DsbE_sf"/>
</dbReference>
<dbReference type="Pfam" id="PF00578">
    <property type="entry name" value="AhpC-TSA"/>
    <property type="match status" value="1"/>
</dbReference>
<dbReference type="PROSITE" id="PS51352">
    <property type="entry name" value="THIOREDOXIN_2"/>
    <property type="match status" value="1"/>
</dbReference>
<dbReference type="InterPro" id="IPR036249">
    <property type="entry name" value="Thioredoxin-like_sf"/>
</dbReference>
<dbReference type="InterPro" id="IPR000866">
    <property type="entry name" value="AhpC/TSA"/>
</dbReference>
<dbReference type="PANTHER" id="PTHR42852:SF13">
    <property type="entry name" value="PROTEIN DIPZ"/>
    <property type="match status" value="1"/>
</dbReference>
<keyword evidence="2" id="KW-0413">Isomerase</keyword>
<dbReference type="Gene3D" id="3.40.30.10">
    <property type="entry name" value="Glutaredoxin"/>
    <property type="match status" value="1"/>
</dbReference>
<comment type="caution">
    <text evidence="2">The sequence shown here is derived from an EMBL/GenBank/DDBJ whole genome shotgun (WGS) entry which is preliminary data.</text>
</comment>
<gene>
    <name evidence="2" type="ORF">FHS90_002151</name>
</gene>
<dbReference type="AlphaFoldDB" id="A0A839GSP1"/>
<dbReference type="RefSeq" id="WP_182512973.1">
    <property type="nucleotide sequence ID" value="NZ_JACJIQ010000007.1"/>
</dbReference>
<dbReference type="Proteomes" id="UP000563094">
    <property type="component" value="Unassembled WGS sequence"/>
</dbReference>
<sequence>MNRHKFSFRTIPGWVYTLTIIGVLYATGLHTEVIGQVQRLLLATGLKNAEVPSVEDTVPTSASSTSTLASKAGAGFEMKDVEGRVVSFESLRGKVIFLNIWATWCPPCIAEMPNIQSLYEKVGSGEIAFVMLSVDRKGLDKVKKFIDRKGFTFPVYLPISQIPEEFNSPSIPSTYIISPEGKIVAQQSGMAEYDTPEMRNFLLKLAKKTTNPLTPTT</sequence>
<dbReference type="EMBL" id="JACJIQ010000007">
    <property type="protein sequence ID" value="MBA9077438.1"/>
    <property type="molecule type" value="Genomic_DNA"/>
</dbReference>
<keyword evidence="3" id="KW-1185">Reference proteome</keyword>
<dbReference type="PANTHER" id="PTHR42852">
    <property type="entry name" value="THIOL:DISULFIDE INTERCHANGE PROTEIN DSBE"/>
    <property type="match status" value="1"/>
</dbReference>
<organism evidence="2 3">
    <name type="scientific">Rufibacter quisquiliarum</name>
    <dbReference type="NCBI Taxonomy" id="1549639"/>
    <lineage>
        <taxon>Bacteria</taxon>
        <taxon>Pseudomonadati</taxon>
        <taxon>Bacteroidota</taxon>
        <taxon>Cytophagia</taxon>
        <taxon>Cytophagales</taxon>
        <taxon>Hymenobacteraceae</taxon>
        <taxon>Rufibacter</taxon>
    </lineage>
</organism>
<proteinExistence type="predicted"/>
<dbReference type="InterPro" id="IPR013766">
    <property type="entry name" value="Thioredoxin_domain"/>
</dbReference>
<dbReference type="GO" id="GO:0016491">
    <property type="term" value="F:oxidoreductase activity"/>
    <property type="evidence" value="ECO:0007669"/>
    <property type="project" value="InterPro"/>
</dbReference>
<evidence type="ECO:0000313" key="2">
    <source>
        <dbReference type="EMBL" id="MBA9077438.1"/>
    </source>
</evidence>
<name>A0A839GSP1_9BACT</name>
<accession>A0A839GSP1</accession>
<dbReference type="SUPFAM" id="SSF52833">
    <property type="entry name" value="Thioredoxin-like"/>
    <property type="match status" value="1"/>
</dbReference>
<dbReference type="CDD" id="cd02966">
    <property type="entry name" value="TlpA_like_family"/>
    <property type="match status" value="1"/>
</dbReference>
<evidence type="ECO:0000313" key="3">
    <source>
        <dbReference type="Proteomes" id="UP000563094"/>
    </source>
</evidence>
<reference evidence="2 3" key="1">
    <citation type="submission" date="2020-08" db="EMBL/GenBank/DDBJ databases">
        <title>Genomic Encyclopedia of Type Strains, Phase IV (KMG-IV): sequencing the most valuable type-strain genomes for metagenomic binning, comparative biology and taxonomic classification.</title>
        <authorList>
            <person name="Goeker M."/>
        </authorList>
    </citation>
    <scope>NUCLEOTIDE SEQUENCE [LARGE SCALE GENOMIC DNA]</scope>
    <source>
        <strain evidence="2 3">DSM 29854</strain>
    </source>
</reference>
<protein>
    <submittedName>
        <fullName evidence="2">Thiol-disulfide isomerase/thioredoxin</fullName>
    </submittedName>
</protein>
<feature type="domain" description="Thioredoxin" evidence="1">
    <location>
        <begin position="67"/>
        <end position="207"/>
    </location>
</feature>
<evidence type="ECO:0000259" key="1">
    <source>
        <dbReference type="PROSITE" id="PS51352"/>
    </source>
</evidence>
<dbReference type="GO" id="GO:0016209">
    <property type="term" value="F:antioxidant activity"/>
    <property type="evidence" value="ECO:0007669"/>
    <property type="project" value="InterPro"/>
</dbReference>
<dbReference type="GO" id="GO:0016853">
    <property type="term" value="F:isomerase activity"/>
    <property type="evidence" value="ECO:0007669"/>
    <property type="project" value="UniProtKB-KW"/>
</dbReference>